<evidence type="ECO:0000256" key="2">
    <source>
        <dbReference type="SAM" id="MobiDB-lite"/>
    </source>
</evidence>
<keyword evidence="1" id="KW-0175">Coiled coil</keyword>
<evidence type="ECO:0000313" key="3">
    <source>
        <dbReference type="EMBL" id="CUF74195.1"/>
    </source>
</evidence>
<evidence type="ECO:0000313" key="4">
    <source>
        <dbReference type="Proteomes" id="UP000051952"/>
    </source>
</evidence>
<dbReference type="AlphaFoldDB" id="A0A0S4IYG6"/>
<dbReference type="VEuPathDB" id="TriTrypDB:BSAL_65345"/>
<feature type="region of interest" description="Disordered" evidence="2">
    <location>
        <begin position="1"/>
        <end position="23"/>
    </location>
</feature>
<proteinExistence type="predicted"/>
<feature type="compositionally biased region" description="Polar residues" evidence="2">
    <location>
        <begin position="289"/>
        <end position="303"/>
    </location>
</feature>
<evidence type="ECO:0000256" key="1">
    <source>
        <dbReference type="SAM" id="Coils"/>
    </source>
</evidence>
<dbReference type="Proteomes" id="UP000051952">
    <property type="component" value="Unassembled WGS sequence"/>
</dbReference>
<reference evidence="4" key="1">
    <citation type="submission" date="2015-09" db="EMBL/GenBank/DDBJ databases">
        <authorList>
            <consortium name="Pathogen Informatics"/>
        </authorList>
    </citation>
    <scope>NUCLEOTIDE SEQUENCE [LARGE SCALE GENOMIC DNA]</scope>
    <source>
        <strain evidence="4">Lake Konstanz</strain>
    </source>
</reference>
<feature type="coiled-coil region" evidence="1">
    <location>
        <begin position="572"/>
        <end position="607"/>
    </location>
</feature>
<feature type="region of interest" description="Disordered" evidence="2">
    <location>
        <begin position="83"/>
        <end position="114"/>
    </location>
</feature>
<dbReference type="EMBL" id="CYKH01000397">
    <property type="protein sequence ID" value="CUF74195.1"/>
    <property type="molecule type" value="Genomic_DNA"/>
</dbReference>
<sequence>MRARTPRDLSNTSTRTSRADLSAAEEQLERSIASGTKSVLNGIAFPSEVARRLQRVSNVATRDTFIVSCYVDVVLDPPHRAVQQQRDSVMSPVGKTPLTTKKSQRTTKVGFNDSTNDFPGSGFATFGGADFESLVSPIAGGRGGNLFSYPPPSAIPQQRGNITPSLVGAESTQPLVEQLRSVPKGPYQVRIPTTASVGEAALMIQNAMRDVQLRERQDVMHAQKEHGKALLYSYPLSACEDIASKRLAASQKSVPTRSPPQSGLNAPRRASMLGGGLRNGMMKRRPSVTPDTTSLTPGQNTTPALRGMTLDPLFISSPLALTSDSIAKIKSTSPDDVYGGNMVSMSSLASLDFDIPRAGDVVASDSLRANKVSGEVAINGGSQSLSFGAFTAFIAEDTTPPAMKIDRNSSPTLTAPNTGVSCASAFAHRRFTIRPCDPLGRVLKIPTTVVDSMMMSSASAAAAALDVPRFEPASKPLIKCFPAGTVSFHVCLSIDGAFHREQIRELFEADAELKAEERHATELTRHDAIASKEAVWAAEDRRTVMNSIVRDRTLREHTTRPTATESYKAFLKEEANEEYEKQKQRRLAQAQADKEEYKNAVRTALKTLFTALLALDKREFATRFEMETTVERELDELHTNIKTQLDRLWRERRVAEGMTRARHSAEAVAMRAGVHDTGAIFRGL</sequence>
<feature type="compositionally biased region" description="Polar residues" evidence="2">
    <location>
        <begin position="97"/>
        <end position="114"/>
    </location>
</feature>
<organism evidence="3 4">
    <name type="scientific">Bodo saltans</name>
    <name type="common">Flagellated protozoan</name>
    <dbReference type="NCBI Taxonomy" id="75058"/>
    <lineage>
        <taxon>Eukaryota</taxon>
        <taxon>Discoba</taxon>
        <taxon>Euglenozoa</taxon>
        <taxon>Kinetoplastea</taxon>
        <taxon>Metakinetoplastina</taxon>
        <taxon>Eubodonida</taxon>
        <taxon>Bodonidae</taxon>
        <taxon>Bodo</taxon>
    </lineage>
</organism>
<feature type="compositionally biased region" description="Polar residues" evidence="2">
    <location>
        <begin position="250"/>
        <end position="264"/>
    </location>
</feature>
<keyword evidence="4" id="KW-1185">Reference proteome</keyword>
<name>A0A0S4IYG6_BODSA</name>
<gene>
    <name evidence="3" type="ORF">BSAL_65345</name>
</gene>
<feature type="region of interest" description="Disordered" evidence="2">
    <location>
        <begin position="249"/>
        <end position="303"/>
    </location>
</feature>
<accession>A0A0S4IYG6</accession>
<protein>
    <submittedName>
        <fullName evidence="3">Uncharacterized protein</fullName>
    </submittedName>
</protein>